<dbReference type="SUPFAM" id="SSF52833">
    <property type="entry name" value="Thioredoxin-like"/>
    <property type="match status" value="1"/>
</dbReference>
<dbReference type="PANTHER" id="PTHR46388:SF2">
    <property type="entry name" value="NHL REPEAT-CONTAINING PROTEIN 2"/>
    <property type="match status" value="1"/>
</dbReference>
<feature type="compositionally biased region" description="Polar residues" evidence="8">
    <location>
        <begin position="531"/>
        <end position="541"/>
    </location>
</feature>
<evidence type="ECO:0000256" key="3">
    <source>
        <dbReference type="ARBA" id="ARBA00022490"/>
    </source>
</evidence>
<feature type="repeat" description="NHL" evidence="7">
    <location>
        <begin position="486"/>
        <end position="517"/>
    </location>
</feature>
<dbReference type="FunFam" id="2.120.10.30:FF:000063">
    <property type="entry name" value="NHL repeat containing 2"/>
    <property type="match status" value="1"/>
</dbReference>
<dbReference type="AlphaFoldDB" id="A0AA35KCE0"/>
<comment type="subunit">
    <text evidence="2">Monomer.</text>
</comment>
<evidence type="ECO:0000256" key="5">
    <source>
        <dbReference type="ARBA" id="ARBA00057428"/>
    </source>
</evidence>
<dbReference type="Proteomes" id="UP001178461">
    <property type="component" value="Chromosome 5"/>
</dbReference>
<sequence length="683" mass="74782">MAAGGGLAGLLPAQSQLDCALEEATTAQEKENLVYQHLRKVDTWERDLKVPEFGADLQWLNTEESLSLYKDLCGKVVVLDFFTYCCINCIHILPDLHELEQKYSVKDGLLVVGVHSAKFPNEKVLDNIKSAVLRYNITHPVVNDADATLWHELEVSCWPTLIIVGPRGNMLFTLVGEGHKDKLFLFTSIALKYYREQGQINGNKIRAQLYRDYLPPSPLLFPGKITVDNSGDRLVIADTGHHRIVVVRKNGQILHIVGGPNSGRKDGTFSEALFSSPQGVAIKNNIIYVADTENHLIRKIDLQLEMVSTVAGVGLQGTDKEGGAKGEEQPISSPWDVVFGTSVSSTHEDDVLWIAMAGTHQIWALMLECGKLPKGSDLKKGTCLRFAGSGNEENRNNAYPHKAGFAQPSGLTVAAEEPWNYLFVADSESSTLRTISLKDGAVKHLVGGERDPMIKFVDPKMKNCATLAGTGEASNVIGSSFTSSTFNEPGGLCVEDGGRLLYVADTNNHQIKVLDLETKIVSLLPLQNANTGDIQDGPSVQKTDKTKLPKLPKSAPNLQLPSLTVSPGQALQFALKLSLPPNTKLTEEAPSSWFLTSEGSEWLLHEQDTYGEIEDICKQPIIPLRIPMNCLSSEVVLSIKACLYYCSKDSSACMMKGVSFNQTFHIANSSQGRTSQIELIYAF</sequence>
<gene>
    <name evidence="10" type="ORF">PODLI_1B012704</name>
</gene>
<dbReference type="CDD" id="cd03012">
    <property type="entry name" value="TlpA_like_DipZ_like"/>
    <property type="match status" value="1"/>
</dbReference>
<dbReference type="Gene3D" id="3.40.30.10">
    <property type="entry name" value="Glutaredoxin"/>
    <property type="match status" value="1"/>
</dbReference>
<dbReference type="SUPFAM" id="SSF101898">
    <property type="entry name" value="NHL repeat"/>
    <property type="match status" value="1"/>
</dbReference>
<evidence type="ECO:0000256" key="1">
    <source>
        <dbReference type="ARBA" id="ARBA00004514"/>
    </source>
</evidence>
<accession>A0AA35KCE0</accession>
<dbReference type="Pfam" id="PF01436">
    <property type="entry name" value="NHL"/>
    <property type="match status" value="3"/>
</dbReference>
<evidence type="ECO:0000259" key="9">
    <source>
        <dbReference type="PROSITE" id="PS51352"/>
    </source>
</evidence>
<proteinExistence type="predicted"/>
<evidence type="ECO:0000313" key="11">
    <source>
        <dbReference type="Proteomes" id="UP001178461"/>
    </source>
</evidence>
<dbReference type="CDD" id="cd14951">
    <property type="entry name" value="NHL-2_like"/>
    <property type="match status" value="1"/>
</dbReference>
<dbReference type="InterPro" id="IPR045302">
    <property type="entry name" value="NHL2_NHL_rpt_dom"/>
</dbReference>
<evidence type="ECO:0000256" key="4">
    <source>
        <dbReference type="ARBA" id="ARBA00022737"/>
    </source>
</evidence>
<feature type="domain" description="Thioredoxin" evidence="9">
    <location>
        <begin position="44"/>
        <end position="196"/>
    </location>
</feature>
<evidence type="ECO:0000313" key="10">
    <source>
        <dbReference type="EMBL" id="CAI5775021.1"/>
    </source>
</evidence>
<dbReference type="InterPro" id="IPR012336">
    <property type="entry name" value="Thioredoxin-like_fold"/>
</dbReference>
<dbReference type="EMBL" id="OX395130">
    <property type="protein sequence ID" value="CAI5775021.1"/>
    <property type="molecule type" value="Genomic_DNA"/>
</dbReference>
<evidence type="ECO:0000256" key="6">
    <source>
        <dbReference type="ARBA" id="ARBA00071348"/>
    </source>
</evidence>
<dbReference type="GO" id="GO:0005829">
    <property type="term" value="C:cytosol"/>
    <property type="evidence" value="ECO:0007669"/>
    <property type="project" value="UniProtKB-SubCell"/>
</dbReference>
<keyword evidence="3" id="KW-0963">Cytoplasm</keyword>
<comment type="subcellular location">
    <subcellularLocation>
        <location evidence="1">Cytoplasm</location>
        <location evidence="1">Cytosol</location>
    </subcellularLocation>
</comment>
<evidence type="ECO:0000256" key="8">
    <source>
        <dbReference type="SAM" id="MobiDB-lite"/>
    </source>
</evidence>
<keyword evidence="11" id="KW-1185">Reference proteome</keyword>
<dbReference type="FunFam" id="3.40.30.10:FF:000108">
    <property type="entry name" value="NHL repeat-containing protein 2"/>
    <property type="match status" value="1"/>
</dbReference>
<evidence type="ECO:0000256" key="2">
    <source>
        <dbReference type="ARBA" id="ARBA00011245"/>
    </source>
</evidence>
<dbReference type="Gene3D" id="2.120.10.30">
    <property type="entry name" value="TolB, C-terminal domain"/>
    <property type="match status" value="2"/>
</dbReference>
<dbReference type="PROSITE" id="PS51352">
    <property type="entry name" value="THIOREDOXIN_2"/>
    <property type="match status" value="1"/>
</dbReference>
<dbReference type="InterPro" id="IPR011042">
    <property type="entry name" value="6-blade_b-propeller_TolB-like"/>
</dbReference>
<keyword evidence="4" id="KW-0677">Repeat</keyword>
<organism evidence="10 11">
    <name type="scientific">Podarcis lilfordi</name>
    <name type="common">Lilford's wall lizard</name>
    <dbReference type="NCBI Taxonomy" id="74358"/>
    <lineage>
        <taxon>Eukaryota</taxon>
        <taxon>Metazoa</taxon>
        <taxon>Chordata</taxon>
        <taxon>Craniata</taxon>
        <taxon>Vertebrata</taxon>
        <taxon>Euteleostomi</taxon>
        <taxon>Lepidosauria</taxon>
        <taxon>Squamata</taxon>
        <taxon>Bifurcata</taxon>
        <taxon>Unidentata</taxon>
        <taxon>Episquamata</taxon>
        <taxon>Laterata</taxon>
        <taxon>Lacertibaenia</taxon>
        <taxon>Lacertidae</taxon>
        <taxon>Podarcis</taxon>
    </lineage>
</organism>
<dbReference type="PANTHER" id="PTHR46388">
    <property type="entry name" value="NHL REPEAT-CONTAINING PROTEIN 2"/>
    <property type="match status" value="1"/>
</dbReference>
<reference evidence="10" key="1">
    <citation type="submission" date="2022-12" db="EMBL/GenBank/DDBJ databases">
        <authorList>
            <person name="Alioto T."/>
            <person name="Alioto T."/>
            <person name="Gomez Garrido J."/>
        </authorList>
    </citation>
    <scope>NUCLEOTIDE SEQUENCE</scope>
</reference>
<dbReference type="InterPro" id="IPR036249">
    <property type="entry name" value="Thioredoxin-like_sf"/>
</dbReference>
<dbReference type="FunFam" id="2.120.10.30:FF:000086">
    <property type="entry name" value="NHL repeat-containing protein 2"/>
    <property type="match status" value="1"/>
</dbReference>
<dbReference type="InterPro" id="IPR001258">
    <property type="entry name" value="NHL_repeat"/>
</dbReference>
<comment type="function">
    <text evidence="5">Required for normal embryonic development.</text>
</comment>
<feature type="region of interest" description="Disordered" evidence="8">
    <location>
        <begin position="531"/>
        <end position="552"/>
    </location>
</feature>
<dbReference type="PROSITE" id="PS51125">
    <property type="entry name" value="NHL"/>
    <property type="match status" value="1"/>
</dbReference>
<protein>
    <recommendedName>
        <fullName evidence="6">NHL repeat-containing protein 2</fullName>
    </recommendedName>
</protein>
<evidence type="ECO:0000256" key="7">
    <source>
        <dbReference type="PROSITE-ProRule" id="PRU00504"/>
    </source>
</evidence>
<dbReference type="Pfam" id="PF13905">
    <property type="entry name" value="Thioredoxin_8"/>
    <property type="match status" value="1"/>
</dbReference>
<name>A0AA35KCE0_9SAUR</name>
<dbReference type="InterPro" id="IPR013766">
    <property type="entry name" value="Thioredoxin_domain"/>
</dbReference>